<keyword evidence="2" id="KW-0813">Transport</keyword>
<dbReference type="SUPFAM" id="SSF103473">
    <property type="entry name" value="MFS general substrate transporter"/>
    <property type="match status" value="1"/>
</dbReference>
<feature type="transmembrane region" description="Helical" evidence="6">
    <location>
        <begin position="189"/>
        <end position="206"/>
    </location>
</feature>
<feature type="transmembrane region" description="Helical" evidence="6">
    <location>
        <begin position="148"/>
        <end position="168"/>
    </location>
</feature>
<accession>A0AAV7ZYC7</accession>
<feature type="transmembrane region" description="Helical" evidence="6">
    <location>
        <begin position="338"/>
        <end position="356"/>
    </location>
</feature>
<comment type="caution">
    <text evidence="7">The sequence shown here is derived from an EMBL/GenBank/DDBJ whole genome shotgun (WGS) entry which is preliminary data.</text>
</comment>
<comment type="subcellular location">
    <subcellularLocation>
        <location evidence="1">Membrane</location>
        <topology evidence="1">Multi-pass membrane protein</topology>
    </subcellularLocation>
</comment>
<feature type="transmembrane region" description="Helical" evidence="6">
    <location>
        <begin position="431"/>
        <end position="455"/>
    </location>
</feature>
<keyword evidence="5 6" id="KW-0472">Membrane</keyword>
<dbReference type="GO" id="GO:0008506">
    <property type="term" value="F:sucrose:proton symporter activity"/>
    <property type="evidence" value="ECO:0007669"/>
    <property type="project" value="TreeGrafter"/>
</dbReference>
<name>A0AAV7ZYC7_9EUKA</name>
<feature type="transmembrane region" description="Helical" evidence="6">
    <location>
        <begin position="45"/>
        <end position="62"/>
    </location>
</feature>
<dbReference type="AlphaFoldDB" id="A0AAV7ZYC7"/>
<organism evidence="7 8">
    <name type="scientific">Anaeramoeba flamelloides</name>
    <dbReference type="NCBI Taxonomy" id="1746091"/>
    <lineage>
        <taxon>Eukaryota</taxon>
        <taxon>Metamonada</taxon>
        <taxon>Anaeramoebidae</taxon>
        <taxon>Anaeramoeba</taxon>
    </lineage>
</organism>
<feature type="transmembrane region" description="Helical" evidence="6">
    <location>
        <begin position="368"/>
        <end position="387"/>
    </location>
</feature>
<feature type="transmembrane region" description="Helical" evidence="6">
    <location>
        <begin position="393"/>
        <end position="419"/>
    </location>
</feature>
<evidence type="ECO:0000256" key="5">
    <source>
        <dbReference type="ARBA" id="ARBA00023136"/>
    </source>
</evidence>
<evidence type="ECO:0008006" key="9">
    <source>
        <dbReference type="Google" id="ProtNLM"/>
    </source>
</evidence>
<feature type="transmembrane region" description="Helical" evidence="6">
    <location>
        <begin position="74"/>
        <end position="97"/>
    </location>
</feature>
<dbReference type="PANTHER" id="PTHR19432">
    <property type="entry name" value="SUGAR TRANSPORTER"/>
    <property type="match status" value="1"/>
</dbReference>
<dbReference type="Proteomes" id="UP001146793">
    <property type="component" value="Unassembled WGS sequence"/>
</dbReference>
<dbReference type="GO" id="GO:0016020">
    <property type="term" value="C:membrane"/>
    <property type="evidence" value="ECO:0007669"/>
    <property type="project" value="UniProtKB-SubCell"/>
</dbReference>
<evidence type="ECO:0000256" key="6">
    <source>
        <dbReference type="SAM" id="Phobius"/>
    </source>
</evidence>
<dbReference type="Pfam" id="PF13347">
    <property type="entry name" value="MFS_2"/>
    <property type="match status" value="2"/>
</dbReference>
<sequence>MTTLLKIELSDSEKLDLNFSSESFQDENVPLMGPDTQKHAKPLSIFKIIGISAACSGWQAAFSVEFSFVSPLLALLHVSPILVTLIWLAGPLSGFIVQPIIGSISDRCERKWGRRRPYIFGGFIFTFVGLGLLAFSVQISKGIMGKHYRVGAIIVVCIALWILNLSINTMMTPSRTLVDDFTKPTHQDILGQSTITLMLGISNFLANLAGSVDLVHYLPAFKSNTLAIFTFGMIILTVSTIPTLVIAKETQHKRPDNSENYSSLGLLKMIFIKIVYKIRTMPRKMFILCMIYFFSWLAFFPFQIYMTDYMGKVVYKGDPNADKNSQAYQNYQRGVRKGALTFALMSIVSCFFSLIIETMAKRIGIRLTYFISQLLAGVCLVLTLWVQTPTATMIMFALIGYNFTAFNSMPFSLIGDYVVGDDKKSKKEDTGLLMGVLNSFGVLAQVISNFVAGSIILKKYPNKDHYAIAYGGFTSVFPCILVWFLNERKVGTQIEHTTEGIQDEGNVVEYFESEEDQF</sequence>
<proteinExistence type="predicted"/>
<evidence type="ECO:0000256" key="2">
    <source>
        <dbReference type="ARBA" id="ARBA00022448"/>
    </source>
</evidence>
<evidence type="ECO:0000256" key="3">
    <source>
        <dbReference type="ARBA" id="ARBA00022692"/>
    </source>
</evidence>
<reference evidence="7" key="1">
    <citation type="submission" date="2022-08" db="EMBL/GenBank/DDBJ databases">
        <title>Novel sulphate-reducing endosymbionts in the free-living metamonad Anaeramoeba.</title>
        <authorList>
            <person name="Jerlstrom-Hultqvist J."/>
            <person name="Cepicka I."/>
            <person name="Gallot-Lavallee L."/>
            <person name="Salas-Leiva D."/>
            <person name="Curtis B.A."/>
            <person name="Zahonova K."/>
            <person name="Pipaliya S."/>
            <person name="Dacks J."/>
            <person name="Roger A.J."/>
        </authorList>
    </citation>
    <scope>NUCLEOTIDE SEQUENCE</scope>
    <source>
        <strain evidence="7">Busselton2</strain>
    </source>
</reference>
<feature type="transmembrane region" description="Helical" evidence="6">
    <location>
        <begin position="226"/>
        <end position="247"/>
    </location>
</feature>
<dbReference type="EMBL" id="JANTQA010000017">
    <property type="protein sequence ID" value="KAJ3446967.1"/>
    <property type="molecule type" value="Genomic_DNA"/>
</dbReference>
<evidence type="ECO:0000256" key="4">
    <source>
        <dbReference type="ARBA" id="ARBA00022989"/>
    </source>
</evidence>
<feature type="transmembrane region" description="Helical" evidence="6">
    <location>
        <begin position="467"/>
        <end position="485"/>
    </location>
</feature>
<keyword evidence="4 6" id="KW-1133">Transmembrane helix</keyword>
<gene>
    <name evidence="7" type="ORF">M0812_07770</name>
</gene>
<dbReference type="PANTHER" id="PTHR19432:SF26">
    <property type="entry name" value="MAJOR FACILITATOR SUPERFAMILY (MFS) PROFILE DOMAIN-CONTAINING PROTEIN"/>
    <property type="match status" value="1"/>
</dbReference>
<protein>
    <recommendedName>
        <fullName evidence="9">Sucrose transporter</fullName>
    </recommendedName>
</protein>
<feature type="transmembrane region" description="Helical" evidence="6">
    <location>
        <begin position="285"/>
        <end position="306"/>
    </location>
</feature>
<evidence type="ECO:0000313" key="8">
    <source>
        <dbReference type="Proteomes" id="UP001146793"/>
    </source>
</evidence>
<dbReference type="InterPro" id="IPR036259">
    <property type="entry name" value="MFS_trans_sf"/>
</dbReference>
<evidence type="ECO:0000313" key="7">
    <source>
        <dbReference type="EMBL" id="KAJ3446967.1"/>
    </source>
</evidence>
<keyword evidence="3 6" id="KW-0812">Transmembrane</keyword>
<feature type="transmembrane region" description="Helical" evidence="6">
    <location>
        <begin position="118"/>
        <end position="136"/>
    </location>
</feature>
<evidence type="ECO:0000256" key="1">
    <source>
        <dbReference type="ARBA" id="ARBA00004141"/>
    </source>
</evidence>
<dbReference type="Gene3D" id="1.20.1250.20">
    <property type="entry name" value="MFS general substrate transporter like domains"/>
    <property type="match status" value="2"/>
</dbReference>